<comment type="pathway">
    <text evidence="2">Lipid metabolism; sphingolipid metabolism.</text>
</comment>
<dbReference type="SMART" id="SM00724">
    <property type="entry name" value="TLC"/>
    <property type="match status" value="1"/>
</dbReference>
<feature type="DNA-binding region" description="Homeobox" evidence="19">
    <location>
        <begin position="69"/>
        <end position="129"/>
    </location>
</feature>
<keyword evidence="19 20" id="KW-0539">Nucleus</keyword>
<dbReference type="Proteomes" id="UP000550707">
    <property type="component" value="Unassembled WGS sequence"/>
</dbReference>
<proteinExistence type="predicted"/>
<evidence type="ECO:0000256" key="19">
    <source>
        <dbReference type="PROSITE-ProRule" id="PRU00108"/>
    </source>
</evidence>
<evidence type="ECO:0000256" key="9">
    <source>
        <dbReference type="ARBA" id="ARBA00023098"/>
    </source>
</evidence>
<evidence type="ECO:0000256" key="14">
    <source>
        <dbReference type="ARBA" id="ARBA00051496"/>
    </source>
</evidence>
<name>A0A7J8CQ39_MOLMO</name>
<dbReference type="GO" id="GO:0005634">
    <property type="term" value="C:nucleus"/>
    <property type="evidence" value="ECO:0007669"/>
    <property type="project" value="UniProtKB-SubCell"/>
</dbReference>
<keyword evidence="9" id="KW-0443">Lipid metabolism</keyword>
<feature type="transmembrane region" description="Helical" evidence="21">
    <location>
        <begin position="140"/>
        <end position="160"/>
    </location>
</feature>
<keyword evidence="6 21" id="KW-0812">Transmembrane</keyword>
<dbReference type="GO" id="GO:0003677">
    <property type="term" value="F:DNA binding"/>
    <property type="evidence" value="ECO:0007669"/>
    <property type="project" value="UniProtKB-UniRule"/>
</dbReference>
<dbReference type="CDD" id="cd00086">
    <property type="entry name" value="homeodomain"/>
    <property type="match status" value="1"/>
</dbReference>
<dbReference type="SUPFAM" id="SSF46689">
    <property type="entry name" value="Homeodomain-like"/>
    <property type="match status" value="1"/>
</dbReference>
<evidence type="ECO:0000256" key="21">
    <source>
        <dbReference type="SAM" id="Phobius"/>
    </source>
</evidence>
<dbReference type="InterPro" id="IPR006634">
    <property type="entry name" value="TLC-dom"/>
</dbReference>
<keyword evidence="10 21" id="KW-0472">Membrane</keyword>
<dbReference type="EC" id="2.3.1.24" evidence="18"/>
<keyword evidence="7" id="KW-0256">Endoplasmic reticulum</keyword>
<dbReference type="InterPro" id="IPR001356">
    <property type="entry name" value="HD"/>
</dbReference>
<evidence type="ECO:0000256" key="7">
    <source>
        <dbReference type="ARBA" id="ARBA00022824"/>
    </source>
</evidence>
<evidence type="ECO:0000313" key="23">
    <source>
        <dbReference type="EMBL" id="KAF6412956.1"/>
    </source>
</evidence>
<keyword evidence="8 21" id="KW-1133">Transmembrane helix</keyword>
<protein>
    <recommendedName>
        <fullName evidence="18">sphingosine N-acyltransferase</fullName>
        <ecNumber evidence="18">2.3.1.24</ecNumber>
    </recommendedName>
</protein>
<dbReference type="FunFam" id="1.10.10.60:FF:000020">
    <property type="entry name" value="Ceramide synthase 5"/>
    <property type="match status" value="1"/>
</dbReference>
<comment type="catalytic activity">
    <reaction evidence="14">
        <text>eicosanoyl-CoA + sphinganine = N-eicosanoylsphinganine + CoA + H(+)</text>
        <dbReference type="Rhea" id="RHEA:36555"/>
        <dbReference type="ChEBI" id="CHEBI:15378"/>
        <dbReference type="ChEBI" id="CHEBI:57287"/>
        <dbReference type="ChEBI" id="CHEBI:57380"/>
        <dbReference type="ChEBI" id="CHEBI:57817"/>
        <dbReference type="ChEBI" id="CHEBI:67027"/>
    </reaction>
    <physiologicalReaction direction="left-to-right" evidence="14">
        <dbReference type="Rhea" id="RHEA:36556"/>
    </physiologicalReaction>
</comment>
<evidence type="ECO:0000256" key="12">
    <source>
        <dbReference type="ARBA" id="ARBA00050164"/>
    </source>
</evidence>
<dbReference type="AlphaFoldDB" id="A0A7J8CQ39"/>
<evidence type="ECO:0000256" key="8">
    <source>
        <dbReference type="ARBA" id="ARBA00022989"/>
    </source>
</evidence>
<keyword evidence="19 20" id="KW-0238">DNA-binding</keyword>
<evidence type="ECO:0000256" key="16">
    <source>
        <dbReference type="ARBA" id="ARBA00052622"/>
    </source>
</evidence>
<evidence type="ECO:0000256" key="2">
    <source>
        <dbReference type="ARBA" id="ARBA00004760"/>
    </source>
</evidence>
<sequence>MLQTLYDYFWWERLWLPVNLTWADLEDRDGRVYAKASDLYITLPLALLFLIIRYFFELYVATPLAALLNVKEKTRLRAPPNPTLEHFYLTSGKHPKQAEVELLSRQSGLSGRQVERWFRRRRNQDRPSLLKKFREASWRFTFYLIAFIAGMAVIVDKPWFYDMKKVWEGYPIQSTIPSQYWYYMIELSFYWSLLFSIASDVKRKDFKEQIIHHVATIILISFSWFANYIRAGTLIMALHDSSDYLLEDPALYCGVPTGALSCLLWLLLLQFHDGSATDAAYLLGLPHFTHGSQVHNWKAGRR</sequence>
<evidence type="ECO:0000256" key="5">
    <source>
        <dbReference type="ARBA" id="ARBA00022679"/>
    </source>
</evidence>
<dbReference type="GO" id="GO:0005789">
    <property type="term" value="C:endoplasmic reticulum membrane"/>
    <property type="evidence" value="ECO:0007669"/>
    <property type="project" value="UniProtKB-SubCell"/>
</dbReference>
<comment type="caution">
    <text evidence="23">The sequence shown here is derived from an EMBL/GenBank/DDBJ whole genome shotgun (WGS) entry which is preliminary data.</text>
</comment>
<evidence type="ECO:0000256" key="18">
    <source>
        <dbReference type="ARBA" id="ARBA00067079"/>
    </source>
</evidence>
<dbReference type="PANTHER" id="PTHR12560">
    <property type="entry name" value="LONGEVITY ASSURANCE FACTOR 1 LAG1"/>
    <property type="match status" value="1"/>
</dbReference>
<dbReference type="InterPro" id="IPR016439">
    <property type="entry name" value="Lag1/Lac1-like"/>
</dbReference>
<accession>A0A7J8CQ39</accession>
<reference evidence="23 24" key="1">
    <citation type="journal article" date="2020" name="Nature">
        <title>Six reference-quality genomes reveal evolution of bat adaptations.</title>
        <authorList>
            <person name="Jebb D."/>
            <person name="Huang Z."/>
            <person name="Pippel M."/>
            <person name="Hughes G.M."/>
            <person name="Lavrichenko K."/>
            <person name="Devanna P."/>
            <person name="Winkler S."/>
            <person name="Jermiin L.S."/>
            <person name="Skirmuntt E.C."/>
            <person name="Katzourakis A."/>
            <person name="Burkitt-Gray L."/>
            <person name="Ray D.A."/>
            <person name="Sullivan K.A.M."/>
            <person name="Roscito J.G."/>
            <person name="Kirilenko B.M."/>
            <person name="Davalos L.M."/>
            <person name="Corthals A.P."/>
            <person name="Power M.L."/>
            <person name="Jones G."/>
            <person name="Ransome R.D."/>
            <person name="Dechmann D.K.N."/>
            <person name="Locatelli A.G."/>
            <person name="Puechmaille S.J."/>
            <person name="Fedrigo O."/>
            <person name="Jarvis E.D."/>
            <person name="Hiller M."/>
            <person name="Vernes S.C."/>
            <person name="Myers E.W."/>
            <person name="Teeling E.C."/>
        </authorList>
    </citation>
    <scope>NUCLEOTIDE SEQUENCE [LARGE SCALE GENOMIC DNA]</scope>
    <source>
        <strain evidence="23">MMolMol1</strain>
        <tissue evidence="23">Muscle</tissue>
    </source>
</reference>
<comment type="catalytic activity">
    <reaction evidence="13">
        <text>docosanoyl-CoA + sphinganine = N-docosanoylsphinganine + CoA + H(+)</text>
        <dbReference type="Rhea" id="RHEA:36535"/>
        <dbReference type="ChEBI" id="CHEBI:15378"/>
        <dbReference type="ChEBI" id="CHEBI:57287"/>
        <dbReference type="ChEBI" id="CHEBI:57817"/>
        <dbReference type="ChEBI" id="CHEBI:65059"/>
        <dbReference type="ChEBI" id="CHEBI:67021"/>
    </reaction>
    <physiologicalReaction direction="left-to-right" evidence="13">
        <dbReference type="Rhea" id="RHEA:36536"/>
    </physiologicalReaction>
</comment>
<evidence type="ECO:0000256" key="4">
    <source>
        <dbReference type="ARBA" id="ARBA00022516"/>
    </source>
</evidence>
<feature type="transmembrane region" description="Helical" evidence="21">
    <location>
        <begin position="210"/>
        <end position="229"/>
    </location>
</feature>
<gene>
    <name evidence="23" type="ORF">HJG59_002722</name>
</gene>
<dbReference type="Gene3D" id="1.10.10.60">
    <property type="entry name" value="Homeodomain-like"/>
    <property type="match status" value="1"/>
</dbReference>
<evidence type="ECO:0000256" key="20">
    <source>
        <dbReference type="RuleBase" id="RU000682"/>
    </source>
</evidence>
<feature type="transmembrane region" description="Helical" evidence="21">
    <location>
        <begin position="249"/>
        <end position="269"/>
    </location>
</feature>
<dbReference type="PROSITE" id="PS50071">
    <property type="entry name" value="HOMEOBOX_2"/>
    <property type="match status" value="1"/>
</dbReference>
<dbReference type="EMBL" id="JACASF010000020">
    <property type="protein sequence ID" value="KAF6412956.1"/>
    <property type="molecule type" value="Genomic_DNA"/>
</dbReference>
<evidence type="ECO:0000256" key="10">
    <source>
        <dbReference type="ARBA" id="ARBA00023136"/>
    </source>
</evidence>
<comment type="catalytic activity">
    <reaction evidence="16">
        <text>a fatty acyl-CoA + sphing-4-enine = an N-acylsphing-4-enine + CoA + H(+)</text>
        <dbReference type="Rhea" id="RHEA:23768"/>
        <dbReference type="ChEBI" id="CHEBI:15378"/>
        <dbReference type="ChEBI" id="CHEBI:52639"/>
        <dbReference type="ChEBI" id="CHEBI:57287"/>
        <dbReference type="ChEBI" id="CHEBI:57756"/>
        <dbReference type="ChEBI" id="CHEBI:77636"/>
        <dbReference type="EC" id="2.3.1.24"/>
    </reaction>
    <physiologicalReaction direction="left-to-right" evidence="16">
        <dbReference type="Rhea" id="RHEA:23769"/>
    </physiologicalReaction>
</comment>
<dbReference type="GO" id="GO:0046513">
    <property type="term" value="P:ceramide biosynthetic process"/>
    <property type="evidence" value="ECO:0007669"/>
    <property type="project" value="InterPro"/>
</dbReference>
<feature type="transmembrane region" description="Helical" evidence="21">
    <location>
        <begin position="45"/>
        <end position="68"/>
    </location>
</feature>
<evidence type="ECO:0000256" key="13">
    <source>
        <dbReference type="ARBA" id="ARBA00051306"/>
    </source>
</evidence>
<feature type="transmembrane region" description="Helical" evidence="21">
    <location>
        <begin position="180"/>
        <end position="198"/>
    </location>
</feature>
<comment type="catalytic activity">
    <reaction evidence="12">
        <text>hexacosanoyl-CoA + sphinganine = N-hexacosanoylsphinganine + CoA + H(+)</text>
        <dbReference type="Rhea" id="RHEA:33351"/>
        <dbReference type="ChEBI" id="CHEBI:15378"/>
        <dbReference type="ChEBI" id="CHEBI:52962"/>
        <dbReference type="ChEBI" id="CHEBI:57287"/>
        <dbReference type="ChEBI" id="CHEBI:57817"/>
        <dbReference type="ChEBI" id="CHEBI:64868"/>
    </reaction>
    <physiologicalReaction direction="left-to-right" evidence="12">
        <dbReference type="Rhea" id="RHEA:33352"/>
    </physiologicalReaction>
</comment>
<dbReference type="Pfam" id="PF00046">
    <property type="entry name" value="Homeodomain"/>
    <property type="match status" value="1"/>
</dbReference>
<dbReference type="UniPathway" id="UPA00222"/>
<evidence type="ECO:0000259" key="22">
    <source>
        <dbReference type="PROSITE" id="PS50071"/>
    </source>
</evidence>
<keyword evidence="4" id="KW-0444">Lipid biosynthesis</keyword>
<keyword evidence="5" id="KW-0808">Transferase</keyword>
<evidence type="ECO:0000256" key="3">
    <source>
        <dbReference type="ARBA" id="ARBA00004991"/>
    </source>
</evidence>
<dbReference type="PANTHER" id="PTHR12560:SF7">
    <property type="entry name" value="CERAMIDE SYNTHASE 2"/>
    <property type="match status" value="1"/>
</dbReference>
<comment type="catalytic activity">
    <reaction evidence="17">
        <text>sphing-4-enine + octadecanoyl-CoA = N-octadecanoylsphing-4-enine + CoA + H(+)</text>
        <dbReference type="Rhea" id="RHEA:36691"/>
        <dbReference type="ChEBI" id="CHEBI:15378"/>
        <dbReference type="ChEBI" id="CHEBI:57287"/>
        <dbReference type="ChEBI" id="CHEBI:57394"/>
        <dbReference type="ChEBI" id="CHEBI:57756"/>
        <dbReference type="ChEBI" id="CHEBI:72961"/>
    </reaction>
    <physiologicalReaction direction="left-to-right" evidence="17">
        <dbReference type="Rhea" id="RHEA:36692"/>
    </physiologicalReaction>
</comment>
<evidence type="ECO:0000256" key="15">
    <source>
        <dbReference type="ARBA" id="ARBA00051788"/>
    </source>
</evidence>
<evidence type="ECO:0000256" key="1">
    <source>
        <dbReference type="ARBA" id="ARBA00004477"/>
    </source>
</evidence>
<evidence type="ECO:0000256" key="17">
    <source>
        <dbReference type="ARBA" id="ARBA00052806"/>
    </source>
</evidence>
<comment type="subcellular location">
    <subcellularLocation>
        <location evidence="1">Endoplasmic reticulum membrane</location>
        <topology evidence="1">Multi-pass membrane protein</topology>
    </subcellularLocation>
    <subcellularLocation>
        <location evidence="19 20">Nucleus</location>
    </subcellularLocation>
</comment>
<keyword evidence="24" id="KW-1185">Reference proteome</keyword>
<dbReference type="Pfam" id="PF03798">
    <property type="entry name" value="TRAM_LAG1_CLN8"/>
    <property type="match status" value="1"/>
</dbReference>
<dbReference type="InterPro" id="IPR009057">
    <property type="entry name" value="Homeodomain-like_sf"/>
</dbReference>
<evidence type="ECO:0000313" key="24">
    <source>
        <dbReference type="Proteomes" id="UP000550707"/>
    </source>
</evidence>
<dbReference type="GO" id="GO:0050291">
    <property type="term" value="F:sphingosine N-acyltransferase activity"/>
    <property type="evidence" value="ECO:0007669"/>
    <property type="project" value="UniProtKB-EC"/>
</dbReference>
<comment type="catalytic activity">
    <reaction evidence="11">
        <text>sphinganine + octadecanoyl-CoA = N-(octadecanoyl)-sphinganine + CoA + H(+)</text>
        <dbReference type="Rhea" id="RHEA:36547"/>
        <dbReference type="ChEBI" id="CHEBI:15378"/>
        <dbReference type="ChEBI" id="CHEBI:57287"/>
        <dbReference type="ChEBI" id="CHEBI:57394"/>
        <dbReference type="ChEBI" id="CHEBI:57817"/>
        <dbReference type="ChEBI" id="CHEBI:67033"/>
    </reaction>
    <physiologicalReaction direction="left-to-right" evidence="11">
        <dbReference type="Rhea" id="RHEA:36548"/>
    </physiologicalReaction>
</comment>
<evidence type="ECO:0000256" key="11">
    <source>
        <dbReference type="ARBA" id="ARBA00049036"/>
    </source>
</evidence>
<comment type="catalytic activity">
    <reaction evidence="15">
        <text>tetracosanoyl-CoA + sphinganine = N-tetracosanoylsphinganine + CoA + H(+)</text>
        <dbReference type="Rhea" id="RHEA:33591"/>
        <dbReference type="ChEBI" id="CHEBI:15378"/>
        <dbReference type="ChEBI" id="CHEBI:52961"/>
        <dbReference type="ChEBI" id="CHEBI:57287"/>
        <dbReference type="ChEBI" id="CHEBI:57817"/>
        <dbReference type="ChEBI" id="CHEBI:65052"/>
    </reaction>
    <physiologicalReaction direction="left-to-right" evidence="15">
        <dbReference type="Rhea" id="RHEA:33592"/>
    </physiologicalReaction>
</comment>
<evidence type="ECO:0000256" key="6">
    <source>
        <dbReference type="ARBA" id="ARBA00022692"/>
    </source>
</evidence>
<feature type="domain" description="Homeobox" evidence="22">
    <location>
        <begin position="67"/>
        <end position="128"/>
    </location>
</feature>
<comment type="pathway">
    <text evidence="3">Sphingolipid metabolism.</text>
</comment>
<keyword evidence="19 20" id="KW-0371">Homeobox</keyword>
<organism evidence="23 24">
    <name type="scientific">Molossus molossus</name>
    <name type="common">Pallas' mastiff bat</name>
    <name type="synonym">Vespertilio molossus</name>
    <dbReference type="NCBI Taxonomy" id="27622"/>
    <lineage>
        <taxon>Eukaryota</taxon>
        <taxon>Metazoa</taxon>
        <taxon>Chordata</taxon>
        <taxon>Craniata</taxon>
        <taxon>Vertebrata</taxon>
        <taxon>Euteleostomi</taxon>
        <taxon>Mammalia</taxon>
        <taxon>Eutheria</taxon>
        <taxon>Laurasiatheria</taxon>
        <taxon>Chiroptera</taxon>
        <taxon>Yangochiroptera</taxon>
        <taxon>Molossidae</taxon>
        <taxon>Molossus</taxon>
    </lineage>
</organism>